<sequence>MTANGPDGKKIFQTSRIYAAQATDSCSTQTALGPDKKLGLIRDTSIQPFAAKEETIEVPLPAGMMDAVIEVNLRYQPRPGNIYPIHKVVRNVSLDKVK</sequence>
<name>A0A9D6UYN7_9BACT</name>
<evidence type="ECO:0000313" key="1">
    <source>
        <dbReference type="EMBL" id="MBI5248723.1"/>
    </source>
</evidence>
<evidence type="ECO:0000313" key="2">
    <source>
        <dbReference type="Proteomes" id="UP000807825"/>
    </source>
</evidence>
<comment type="caution">
    <text evidence="1">The sequence shown here is derived from an EMBL/GenBank/DDBJ whole genome shotgun (WGS) entry which is preliminary data.</text>
</comment>
<reference evidence="1" key="1">
    <citation type="submission" date="2020-07" db="EMBL/GenBank/DDBJ databases">
        <title>Huge and variable diversity of episymbiotic CPR bacteria and DPANN archaea in groundwater ecosystems.</title>
        <authorList>
            <person name="He C.Y."/>
            <person name="Keren R."/>
            <person name="Whittaker M."/>
            <person name="Farag I.F."/>
            <person name="Doudna J."/>
            <person name="Cate J.H.D."/>
            <person name="Banfield J.F."/>
        </authorList>
    </citation>
    <scope>NUCLEOTIDE SEQUENCE</scope>
    <source>
        <strain evidence="1">NC_groundwater_1664_Pr3_B-0.1um_52_9</strain>
    </source>
</reference>
<organism evidence="1 2">
    <name type="scientific">Desulfomonile tiedjei</name>
    <dbReference type="NCBI Taxonomy" id="2358"/>
    <lineage>
        <taxon>Bacteria</taxon>
        <taxon>Pseudomonadati</taxon>
        <taxon>Thermodesulfobacteriota</taxon>
        <taxon>Desulfomonilia</taxon>
        <taxon>Desulfomonilales</taxon>
        <taxon>Desulfomonilaceae</taxon>
        <taxon>Desulfomonile</taxon>
    </lineage>
</organism>
<proteinExistence type="predicted"/>
<gene>
    <name evidence="1" type="ORF">HY912_04445</name>
</gene>
<dbReference type="AlphaFoldDB" id="A0A9D6UYN7"/>
<protein>
    <submittedName>
        <fullName evidence="1">Uncharacterized protein</fullName>
    </submittedName>
</protein>
<accession>A0A9D6UYN7</accession>
<dbReference type="EMBL" id="JACRDE010000130">
    <property type="protein sequence ID" value="MBI5248723.1"/>
    <property type="molecule type" value="Genomic_DNA"/>
</dbReference>
<dbReference type="Proteomes" id="UP000807825">
    <property type="component" value="Unassembled WGS sequence"/>
</dbReference>